<dbReference type="SUPFAM" id="SSF47413">
    <property type="entry name" value="lambda repressor-like DNA-binding domains"/>
    <property type="match status" value="1"/>
</dbReference>
<evidence type="ECO:0000313" key="5">
    <source>
        <dbReference type="EMBL" id="MQS01369.1"/>
    </source>
</evidence>
<evidence type="ECO:0000256" key="1">
    <source>
        <dbReference type="ARBA" id="ARBA00023125"/>
    </source>
</evidence>
<sequence>MPSRSSRLLEQPLFGRRLRALRTARGMSQARLAGTEFSAAYLSRLESGERPPTERVLSYLCTRLDVSPAAFRGSAGSPLARALATASTVGESPRMTTILEDALQEEAEGDAALRWQAHWLLVKCYRAQGMAARELEVLRELVRLSDDIDLPDLRARSRIRLARALRATGELGTARRHAAEALAMAEEQGLTHHDLVEALMALVSIDAEAGRLVEARAGVDRMLGFLSTDVPVRLRVEALWTAATVHVRQGLKEAAGELLEQALGILASNEDPVLWMRLRLAAASLYLQMEPRDTTRAAVRLEEAGAAAALIGMPLHQHEVLILRSQLAFYRGEHAEARLLVDQLRDRPEELSMRDGLRLEVLRNQLAIVEGDRAAAVSNMERMAKKAQESSNVELSAEVWRALAEALTAAVGSVPSGERG</sequence>
<dbReference type="EMBL" id="JABJWZ010000288">
    <property type="protein sequence ID" value="MBB1256063.1"/>
    <property type="molecule type" value="Genomic_DNA"/>
</dbReference>
<evidence type="ECO:0000313" key="4">
    <source>
        <dbReference type="EMBL" id="MBB1257757.1"/>
    </source>
</evidence>
<gene>
    <name evidence="5" type="ORF">FNX44_005655</name>
    <name evidence="3" type="ORF">H3146_22275</name>
    <name evidence="4" type="ORF">H3147_02785</name>
</gene>
<dbReference type="AlphaFoldDB" id="A0A5P0YS95"/>
<comment type="caution">
    <text evidence="5">The sequence shown here is derived from an EMBL/GenBank/DDBJ whole genome shotgun (WGS) entry which is preliminary data.</text>
</comment>
<dbReference type="GO" id="GO:0003677">
    <property type="term" value="F:DNA binding"/>
    <property type="evidence" value="ECO:0007669"/>
    <property type="project" value="UniProtKB-KW"/>
</dbReference>
<dbReference type="SUPFAM" id="SSF48452">
    <property type="entry name" value="TPR-like"/>
    <property type="match status" value="2"/>
</dbReference>
<dbReference type="Proteomes" id="UP000320857">
    <property type="component" value="Unassembled WGS sequence"/>
</dbReference>
<dbReference type="Proteomes" id="UP000525686">
    <property type="component" value="Unassembled WGS sequence"/>
</dbReference>
<dbReference type="InterPro" id="IPR050807">
    <property type="entry name" value="TransReg_Diox_bact_type"/>
</dbReference>
<dbReference type="RefSeq" id="WP_143646846.1">
    <property type="nucleotide sequence ID" value="NZ_JABJWZ010000288.1"/>
</dbReference>
<reference evidence="3" key="3">
    <citation type="journal article" name="Syst. Appl. Microbiol.">
        <title>Streptomyces alkaliterrae sp. nov., isolated from an alkaline soil, and emended descriptions of Streptomyces alkaliphilus, Streptomyces calidiresistens and Streptomyces durbertensis.</title>
        <authorList>
            <person name="Swiecimska M."/>
            <person name="Golinska P."/>
            <person name="Nouioui I."/>
            <person name="Wypij M."/>
            <person name="Rai M."/>
            <person name="Sangal V."/>
            <person name="Goodfellow M."/>
        </authorList>
    </citation>
    <scope>NUCLEOTIDE SEQUENCE</scope>
    <source>
        <strain evidence="3">OF3</strain>
        <strain evidence="4">OF8</strain>
    </source>
</reference>
<evidence type="ECO:0000313" key="7">
    <source>
        <dbReference type="Proteomes" id="UP000517765"/>
    </source>
</evidence>
<feature type="domain" description="HTH cro/C1-type" evidence="2">
    <location>
        <begin position="18"/>
        <end position="71"/>
    </location>
</feature>
<name>A0A5P0YS95_9ACTN</name>
<dbReference type="GO" id="GO:0003700">
    <property type="term" value="F:DNA-binding transcription factor activity"/>
    <property type="evidence" value="ECO:0007669"/>
    <property type="project" value="TreeGrafter"/>
</dbReference>
<dbReference type="Gene3D" id="1.10.260.40">
    <property type="entry name" value="lambda repressor-like DNA-binding domains"/>
    <property type="match status" value="1"/>
</dbReference>
<dbReference type="PROSITE" id="PS50943">
    <property type="entry name" value="HTH_CROC1"/>
    <property type="match status" value="1"/>
</dbReference>
<organism evidence="5 6">
    <name type="scientific">Streptomyces alkaliterrae</name>
    <dbReference type="NCBI Taxonomy" id="2213162"/>
    <lineage>
        <taxon>Bacteria</taxon>
        <taxon>Bacillati</taxon>
        <taxon>Actinomycetota</taxon>
        <taxon>Actinomycetes</taxon>
        <taxon>Kitasatosporales</taxon>
        <taxon>Streptomycetaceae</taxon>
        <taxon>Streptomyces</taxon>
    </lineage>
</organism>
<dbReference type="EMBL" id="JABJXA010000009">
    <property type="protein sequence ID" value="MBB1257757.1"/>
    <property type="molecule type" value="Genomic_DNA"/>
</dbReference>
<protein>
    <submittedName>
        <fullName evidence="5">Helix-turn-helix domain-containing protein</fullName>
    </submittedName>
</protein>
<evidence type="ECO:0000313" key="8">
    <source>
        <dbReference type="Proteomes" id="UP000525686"/>
    </source>
</evidence>
<dbReference type="InterPro" id="IPR010982">
    <property type="entry name" value="Lambda_DNA-bd_dom_sf"/>
</dbReference>
<reference evidence="7 8" key="2">
    <citation type="submission" date="2020-05" db="EMBL/GenBank/DDBJ databases">
        <title>Classification of alakaliphilic streptomycetes isolated from an alkaline soil next to Lonar Crater, India and a proposal for the recognition of Streptomyces alkaliterrae sp. nov.</title>
        <authorList>
            <person name="Golinska P."/>
        </authorList>
    </citation>
    <scope>NUCLEOTIDE SEQUENCE [LARGE SCALE GENOMIC DNA]</scope>
    <source>
        <strain evidence="8">OF3</strain>
        <strain evidence="7">OF8</strain>
    </source>
</reference>
<dbReference type="GO" id="GO:0005829">
    <property type="term" value="C:cytosol"/>
    <property type="evidence" value="ECO:0007669"/>
    <property type="project" value="TreeGrafter"/>
</dbReference>
<evidence type="ECO:0000259" key="2">
    <source>
        <dbReference type="PROSITE" id="PS50943"/>
    </source>
</evidence>
<dbReference type="EMBL" id="VJYK02000037">
    <property type="protein sequence ID" value="MQS01369.1"/>
    <property type="molecule type" value="Genomic_DNA"/>
</dbReference>
<dbReference type="Proteomes" id="UP000517765">
    <property type="component" value="Unassembled WGS sequence"/>
</dbReference>
<dbReference type="InterPro" id="IPR001387">
    <property type="entry name" value="Cro/C1-type_HTH"/>
</dbReference>
<dbReference type="CDD" id="cd00093">
    <property type="entry name" value="HTH_XRE"/>
    <property type="match status" value="1"/>
</dbReference>
<accession>A0A5P0YS95</accession>
<reference evidence="5 6" key="1">
    <citation type="submission" date="2019-10" db="EMBL/GenBank/DDBJ databases">
        <title>Streptomyces sp. nov., a novel actinobacterium isolated from alkaline environment.</title>
        <authorList>
            <person name="Golinska P."/>
        </authorList>
    </citation>
    <scope>NUCLEOTIDE SEQUENCE [LARGE SCALE GENOMIC DNA]</scope>
    <source>
        <strain evidence="5 6">OF1</strain>
    </source>
</reference>
<evidence type="ECO:0000313" key="3">
    <source>
        <dbReference type="EMBL" id="MBB1256063.1"/>
    </source>
</evidence>
<dbReference type="PANTHER" id="PTHR46797">
    <property type="entry name" value="HTH-TYPE TRANSCRIPTIONAL REGULATOR"/>
    <property type="match status" value="1"/>
</dbReference>
<dbReference type="OrthoDB" id="3543522at2"/>
<proteinExistence type="predicted"/>
<dbReference type="SMART" id="SM00530">
    <property type="entry name" value="HTH_XRE"/>
    <property type="match status" value="1"/>
</dbReference>
<dbReference type="PANTHER" id="PTHR46797:SF1">
    <property type="entry name" value="METHYLPHOSPHONATE SYNTHASE"/>
    <property type="match status" value="1"/>
</dbReference>
<dbReference type="Pfam" id="PF13560">
    <property type="entry name" value="HTH_31"/>
    <property type="match status" value="1"/>
</dbReference>
<dbReference type="Gene3D" id="1.25.40.10">
    <property type="entry name" value="Tetratricopeptide repeat domain"/>
    <property type="match status" value="1"/>
</dbReference>
<evidence type="ECO:0000313" key="6">
    <source>
        <dbReference type="Proteomes" id="UP000320857"/>
    </source>
</evidence>
<dbReference type="InterPro" id="IPR011990">
    <property type="entry name" value="TPR-like_helical_dom_sf"/>
</dbReference>
<keyword evidence="1" id="KW-0238">DNA-binding</keyword>
<keyword evidence="6" id="KW-1185">Reference proteome</keyword>